<dbReference type="EMBL" id="LJXT01000016">
    <property type="protein sequence ID" value="KPQ19021.1"/>
    <property type="molecule type" value="Genomic_DNA"/>
</dbReference>
<gene>
    <name evidence="1" type="ORF">HLUCCX10_03930</name>
</gene>
<comment type="caution">
    <text evidence="1">The sequence shown here is derived from an EMBL/GenBank/DDBJ whole genome shotgun (WGS) entry which is preliminary data.</text>
</comment>
<dbReference type="STRING" id="1305737.GCA_000526355_00918"/>
<dbReference type="Proteomes" id="UP000050421">
    <property type="component" value="Unassembled WGS sequence"/>
</dbReference>
<dbReference type="OrthoDB" id="4619215at2"/>
<evidence type="ECO:0000313" key="1">
    <source>
        <dbReference type="EMBL" id="KPQ19021.1"/>
    </source>
</evidence>
<dbReference type="PATRIC" id="fig|1305737.6.peg.1431"/>
<dbReference type="AlphaFoldDB" id="A0A0P8AK02"/>
<evidence type="ECO:0000313" key="2">
    <source>
        <dbReference type="Proteomes" id="UP000050421"/>
    </source>
</evidence>
<accession>A0A0P8AK02</accession>
<sequence>MSQLMTRQLDLILKEGGADYEWEVSIPVESNYLDKKGKTWLEEIFEDLGGKGNLPLLEKMKFDFKLNRFLILWDTEVHFNRYRLTSLRSELYSEMSFFFDQAYKRLCRSQEKEAVKAGLQARIWEGPPIAQRLFGPSSEPGDFSGNGSTGWKLQAYNDAQIDLLTRHHGYKLIRLCPFETLMTGGSLKRLDQLLINPKDEQKEMIFNWLIRKMG</sequence>
<dbReference type="Pfam" id="PF23913">
    <property type="entry name" value="DUF7255"/>
    <property type="match status" value="1"/>
</dbReference>
<name>A0A0P8AK02_9BACT</name>
<reference evidence="1 2" key="1">
    <citation type="submission" date="2015-09" db="EMBL/GenBank/DDBJ databases">
        <title>Identification and resolution of microdiversity through metagenomic sequencing of parallel consortia.</title>
        <authorList>
            <person name="Nelson W.C."/>
            <person name="Romine M.F."/>
            <person name="Lindemann S.R."/>
        </authorList>
    </citation>
    <scope>NUCLEOTIDE SEQUENCE [LARGE SCALE GENOMIC DNA]</scope>
    <source>
        <strain evidence="1">HL-49</strain>
    </source>
</reference>
<protein>
    <submittedName>
        <fullName evidence="1">Uncharacterized protein</fullName>
    </submittedName>
</protein>
<organism evidence="1 2">
    <name type="scientific">Algoriphagus marincola HL-49</name>
    <dbReference type="NCBI Taxonomy" id="1305737"/>
    <lineage>
        <taxon>Bacteria</taxon>
        <taxon>Pseudomonadati</taxon>
        <taxon>Bacteroidota</taxon>
        <taxon>Cytophagia</taxon>
        <taxon>Cytophagales</taxon>
        <taxon>Cyclobacteriaceae</taxon>
        <taxon>Algoriphagus</taxon>
    </lineage>
</organism>
<dbReference type="InterPro" id="IPR055679">
    <property type="entry name" value="DUF7255"/>
</dbReference>
<proteinExistence type="predicted"/>
<dbReference type="eggNOG" id="ENOG5034B58">
    <property type="taxonomic scope" value="Bacteria"/>
</dbReference>